<name>A0AAW0LIE9_QUESU</name>
<sequence>MYTLYGASYTYLGVFRVLPNDITRCIWYSSQVIPSANDSDEFILENKDGALRIRRQGGIPITLFSFATNKTVATLLDSGNFVFNEMYSNGSTERVLWQSFDHLVELLIPRMKLGMNHKTGQNWSLKSRLIWDFLILGAFTLEWDPKGLELVIKH</sequence>
<dbReference type="Pfam" id="PF01453">
    <property type="entry name" value="B_lectin"/>
    <property type="match status" value="1"/>
</dbReference>
<dbReference type="PANTHER" id="PTHR32444:SF247">
    <property type="entry name" value="OS01G0958200 PROTEIN"/>
    <property type="match status" value="1"/>
</dbReference>
<evidence type="ECO:0000256" key="1">
    <source>
        <dbReference type="ARBA" id="ARBA00022729"/>
    </source>
</evidence>
<reference evidence="5 6" key="1">
    <citation type="journal article" date="2018" name="Sci. Data">
        <title>The draft genome sequence of cork oak.</title>
        <authorList>
            <person name="Ramos A.M."/>
            <person name="Usie A."/>
            <person name="Barbosa P."/>
            <person name="Barros P.M."/>
            <person name="Capote T."/>
            <person name="Chaves I."/>
            <person name="Simoes F."/>
            <person name="Abreu I."/>
            <person name="Carrasquinho I."/>
            <person name="Faro C."/>
            <person name="Guimaraes J.B."/>
            <person name="Mendonca D."/>
            <person name="Nobrega F."/>
            <person name="Rodrigues L."/>
            <person name="Saibo N.J.M."/>
            <person name="Varela M.C."/>
            <person name="Egas C."/>
            <person name="Matos J."/>
            <person name="Miguel C.M."/>
            <person name="Oliveira M.M."/>
            <person name="Ricardo C.P."/>
            <person name="Goncalves S."/>
        </authorList>
    </citation>
    <scope>NUCLEOTIDE SEQUENCE [LARGE SCALE GENOMIC DNA]</scope>
    <source>
        <strain evidence="6">cv. HL8</strain>
    </source>
</reference>
<comment type="caution">
    <text evidence="5">The sequence shown here is derived from an EMBL/GenBank/DDBJ whole genome shotgun (WGS) entry which is preliminary data.</text>
</comment>
<gene>
    <name evidence="5" type="primary">CES101_9</name>
    <name evidence="5" type="ORF">CFP56_044044</name>
</gene>
<dbReference type="Proteomes" id="UP000237347">
    <property type="component" value="Unassembled WGS sequence"/>
</dbReference>
<keyword evidence="3" id="KW-0325">Glycoprotein</keyword>
<dbReference type="EMBL" id="PKMF04000097">
    <property type="protein sequence ID" value="KAK7850684.1"/>
    <property type="molecule type" value="Genomic_DNA"/>
</dbReference>
<evidence type="ECO:0000256" key="2">
    <source>
        <dbReference type="ARBA" id="ARBA00023157"/>
    </source>
</evidence>
<evidence type="ECO:0000313" key="6">
    <source>
        <dbReference type="Proteomes" id="UP000237347"/>
    </source>
</evidence>
<keyword evidence="6" id="KW-1185">Reference proteome</keyword>
<dbReference type="InterPro" id="IPR036426">
    <property type="entry name" value="Bulb-type_lectin_dom_sf"/>
</dbReference>
<evidence type="ECO:0000256" key="3">
    <source>
        <dbReference type="ARBA" id="ARBA00023180"/>
    </source>
</evidence>
<evidence type="ECO:0000313" key="5">
    <source>
        <dbReference type="EMBL" id="KAK7850684.1"/>
    </source>
</evidence>
<accession>A0AAW0LIE9</accession>
<keyword evidence="1" id="KW-0732">Signal</keyword>
<evidence type="ECO:0000259" key="4">
    <source>
        <dbReference type="Pfam" id="PF01453"/>
    </source>
</evidence>
<protein>
    <submittedName>
        <fullName evidence="5">G-type lectin s-receptor-like serine/threonine-protein kinase ces101</fullName>
    </submittedName>
</protein>
<organism evidence="5 6">
    <name type="scientific">Quercus suber</name>
    <name type="common">Cork oak</name>
    <dbReference type="NCBI Taxonomy" id="58331"/>
    <lineage>
        <taxon>Eukaryota</taxon>
        <taxon>Viridiplantae</taxon>
        <taxon>Streptophyta</taxon>
        <taxon>Embryophyta</taxon>
        <taxon>Tracheophyta</taxon>
        <taxon>Spermatophyta</taxon>
        <taxon>Magnoliopsida</taxon>
        <taxon>eudicotyledons</taxon>
        <taxon>Gunneridae</taxon>
        <taxon>Pentapetalae</taxon>
        <taxon>rosids</taxon>
        <taxon>fabids</taxon>
        <taxon>Fagales</taxon>
        <taxon>Fagaceae</taxon>
        <taxon>Quercus</taxon>
    </lineage>
</organism>
<dbReference type="AlphaFoldDB" id="A0AAW0LIE9"/>
<feature type="domain" description="Bulb-type lectin" evidence="4">
    <location>
        <begin position="26"/>
        <end position="128"/>
    </location>
</feature>
<keyword evidence="2" id="KW-1015">Disulfide bond</keyword>
<dbReference type="InterPro" id="IPR001480">
    <property type="entry name" value="Bulb-type_lectin_dom"/>
</dbReference>
<dbReference type="SUPFAM" id="SSF51110">
    <property type="entry name" value="alpha-D-mannose-specific plant lectins"/>
    <property type="match status" value="1"/>
</dbReference>
<dbReference type="GO" id="GO:0016301">
    <property type="term" value="F:kinase activity"/>
    <property type="evidence" value="ECO:0007669"/>
    <property type="project" value="UniProtKB-KW"/>
</dbReference>
<proteinExistence type="predicted"/>
<dbReference type="PANTHER" id="PTHR32444">
    <property type="entry name" value="BULB-TYPE LECTIN DOMAIN-CONTAINING PROTEIN"/>
    <property type="match status" value="1"/>
</dbReference>